<feature type="repeat" description="ANK" evidence="3">
    <location>
        <begin position="180"/>
        <end position="213"/>
    </location>
</feature>
<keyword evidence="5" id="KW-1185">Reference proteome</keyword>
<dbReference type="PANTHER" id="PTHR24171">
    <property type="entry name" value="ANKYRIN REPEAT DOMAIN-CONTAINING PROTEIN 39-RELATED"/>
    <property type="match status" value="1"/>
</dbReference>
<evidence type="ECO:0000256" key="3">
    <source>
        <dbReference type="PROSITE-ProRule" id="PRU00023"/>
    </source>
</evidence>
<dbReference type="EMBL" id="JH767149">
    <property type="protein sequence ID" value="EQC35916.1"/>
    <property type="molecule type" value="Genomic_DNA"/>
</dbReference>
<dbReference type="eggNOG" id="KOG4412">
    <property type="taxonomic scope" value="Eukaryota"/>
</dbReference>
<reference evidence="4 5" key="1">
    <citation type="submission" date="2012-04" db="EMBL/GenBank/DDBJ databases">
        <title>The Genome Sequence of Saprolegnia declina VS20.</title>
        <authorList>
            <consortium name="The Broad Institute Genome Sequencing Platform"/>
            <person name="Russ C."/>
            <person name="Nusbaum C."/>
            <person name="Tyler B."/>
            <person name="van West P."/>
            <person name="Dieguez-Uribeondo J."/>
            <person name="de Bruijn I."/>
            <person name="Tripathy S."/>
            <person name="Jiang R."/>
            <person name="Young S.K."/>
            <person name="Zeng Q."/>
            <person name="Gargeya S."/>
            <person name="Fitzgerald M."/>
            <person name="Haas B."/>
            <person name="Abouelleil A."/>
            <person name="Alvarado L."/>
            <person name="Arachchi H.M."/>
            <person name="Berlin A."/>
            <person name="Chapman S.B."/>
            <person name="Goldberg J."/>
            <person name="Griggs A."/>
            <person name="Gujja S."/>
            <person name="Hansen M."/>
            <person name="Howarth C."/>
            <person name="Imamovic A."/>
            <person name="Larimer J."/>
            <person name="McCowen C."/>
            <person name="Montmayeur A."/>
            <person name="Murphy C."/>
            <person name="Neiman D."/>
            <person name="Pearson M."/>
            <person name="Priest M."/>
            <person name="Roberts A."/>
            <person name="Saif S."/>
            <person name="Shea T."/>
            <person name="Sisk P."/>
            <person name="Sykes S."/>
            <person name="Wortman J."/>
            <person name="Nusbaum C."/>
            <person name="Birren B."/>
        </authorList>
    </citation>
    <scope>NUCLEOTIDE SEQUENCE [LARGE SCALE GENOMIC DNA]</scope>
    <source>
        <strain evidence="4 5">VS20</strain>
    </source>
</reference>
<dbReference type="PROSITE" id="PS50297">
    <property type="entry name" value="ANK_REP_REGION"/>
    <property type="match status" value="4"/>
</dbReference>
<evidence type="ECO:0000313" key="4">
    <source>
        <dbReference type="EMBL" id="EQC35916.1"/>
    </source>
</evidence>
<name>T0QMJ0_SAPDV</name>
<dbReference type="GeneID" id="19947389"/>
<dbReference type="AlphaFoldDB" id="T0QMJ0"/>
<dbReference type="SUPFAM" id="SSF48403">
    <property type="entry name" value="Ankyrin repeat"/>
    <property type="match status" value="1"/>
</dbReference>
<dbReference type="STRING" id="1156394.T0QMJ0"/>
<dbReference type="SMART" id="SM00248">
    <property type="entry name" value="ANK"/>
    <property type="match status" value="4"/>
</dbReference>
<protein>
    <submittedName>
        <fullName evidence="4">Uncharacterized protein</fullName>
    </submittedName>
</protein>
<dbReference type="GO" id="GO:0085020">
    <property type="term" value="P:protein K6-linked ubiquitination"/>
    <property type="evidence" value="ECO:0007669"/>
    <property type="project" value="TreeGrafter"/>
</dbReference>
<dbReference type="PROSITE" id="PS50088">
    <property type="entry name" value="ANK_REPEAT"/>
    <property type="match status" value="4"/>
</dbReference>
<dbReference type="InterPro" id="IPR002110">
    <property type="entry name" value="Ankyrin_rpt"/>
</dbReference>
<evidence type="ECO:0000256" key="1">
    <source>
        <dbReference type="ARBA" id="ARBA00022737"/>
    </source>
</evidence>
<feature type="repeat" description="ANK" evidence="3">
    <location>
        <begin position="248"/>
        <end position="280"/>
    </location>
</feature>
<feature type="repeat" description="ANK" evidence="3">
    <location>
        <begin position="214"/>
        <end position="246"/>
    </location>
</feature>
<dbReference type="Proteomes" id="UP000030762">
    <property type="component" value="Unassembled WGS sequence"/>
</dbReference>
<dbReference type="InParanoid" id="T0QMJ0"/>
<dbReference type="Pfam" id="PF12796">
    <property type="entry name" value="Ank_2"/>
    <property type="match status" value="1"/>
</dbReference>
<dbReference type="OrthoDB" id="79293at2759"/>
<dbReference type="RefSeq" id="XP_008610678.1">
    <property type="nucleotide sequence ID" value="XM_008612456.1"/>
</dbReference>
<organism evidence="4 5">
    <name type="scientific">Saprolegnia diclina (strain VS20)</name>
    <dbReference type="NCBI Taxonomy" id="1156394"/>
    <lineage>
        <taxon>Eukaryota</taxon>
        <taxon>Sar</taxon>
        <taxon>Stramenopiles</taxon>
        <taxon>Oomycota</taxon>
        <taxon>Saprolegniomycetes</taxon>
        <taxon>Saprolegniales</taxon>
        <taxon>Saprolegniaceae</taxon>
        <taxon>Saprolegnia</taxon>
    </lineage>
</organism>
<accession>T0QMJ0</accession>
<evidence type="ECO:0000256" key="2">
    <source>
        <dbReference type="ARBA" id="ARBA00023043"/>
    </source>
</evidence>
<keyword evidence="1" id="KW-0677">Repeat</keyword>
<dbReference type="VEuPathDB" id="FungiDB:SDRG_06662"/>
<gene>
    <name evidence="4" type="ORF">SDRG_06662</name>
</gene>
<proteinExistence type="predicted"/>
<dbReference type="Pfam" id="PF00023">
    <property type="entry name" value="Ank"/>
    <property type="match status" value="1"/>
</dbReference>
<keyword evidence="2 3" id="KW-0040">ANK repeat</keyword>
<evidence type="ECO:0000313" key="5">
    <source>
        <dbReference type="Proteomes" id="UP000030762"/>
    </source>
</evidence>
<dbReference type="Gene3D" id="1.25.40.20">
    <property type="entry name" value="Ankyrin repeat-containing domain"/>
    <property type="match status" value="1"/>
</dbReference>
<dbReference type="GO" id="GO:0004842">
    <property type="term" value="F:ubiquitin-protein transferase activity"/>
    <property type="evidence" value="ECO:0007669"/>
    <property type="project" value="TreeGrafter"/>
</dbReference>
<dbReference type="PANTHER" id="PTHR24171:SF8">
    <property type="entry name" value="BRCA1-ASSOCIATED RING DOMAIN PROTEIN 1"/>
    <property type="match status" value="1"/>
</dbReference>
<dbReference type="InterPro" id="IPR036770">
    <property type="entry name" value="Ankyrin_rpt-contain_sf"/>
</dbReference>
<feature type="repeat" description="ANK" evidence="3">
    <location>
        <begin position="147"/>
        <end position="175"/>
    </location>
</feature>
<sequence>MFLERKAGIPDVAASATWPCTSISGKIAVPDNRPQSNPTTMAVLVVVLLWLLTAWARCTDAHSQCHSDDECCSPLAETAGVICCGSASHGLDVVACIAGQCYRGAQACWSYRDQPLCNVFDAASSTDTPWGACQERTRQRLYASVYDSTSPAHIAALEGRTESLELLLEEGTDVNRQLPDGRALLHVAALSTDGEEIVSFLIANNADWRLVNASGATPLHHYATFGRHHGAALLLASGADPNARSLPDGNTPLHNAALGQHVHTAQLLLGFGADPCVRNARGLTPFELGLFSLAQPPTHMTM</sequence>
<dbReference type="OMA" id="VICCGSA"/>